<dbReference type="PANTHER" id="PTHR11145">
    <property type="entry name" value="BTB/POZ DOMAIN-CONTAINING ADAPTER FOR CUL3-MEDIATED RHOA DEGRADATION PROTEIN FAMILY MEMBER"/>
    <property type="match status" value="1"/>
</dbReference>
<dbReference type="EMBL" id="JAPWDV010000002">
    <property type="protein sequence ID" value="KAJ6219376.1"/>
    <property type="molecule type" value="Genomic_DNA"/>
</dbReference>
<dbReference type="OMA" id="AEICCTS"/>
<accession>A0A9Q0M4Z3</accession>
<dbReference type="FunFam" id="3.30.710.10:FF:000046">
    <property type="entry name" value="BTB/POZ domain-containing protein KCTD7 isoform X1"/>
    <property type="match status" value="1"/>
</dbReference>
<evidence type="ECO:0000259" key="1">
    <source>
        <dbReference type="SMART" id="SM00225"/>
    </source>
</evidence>
<feature type="domain" description="BTB" evidence="1">
    <location>
        <begin position="14"/>
        <end position="114"/>
    </location>
</feature>
<dbReference type="Proteomes" id="UP001142055">
    <property type="component" value="Chromosome 2"/>
</dbReference>
<protein>
    <recommendedName>
        <fullName evidence="1">BTB domain-containing protein</fullName>
    </recommendedName>
</protein>
<name>A0A9Q0M4Z3_BLOTA</name>
<dbReference type="SUPFAM" id="SSF54695">
    <property type="entry name" value="POZ domain"/>
    <property type="match status" value="1"/>
</dbReference>
<dbReference type="PANTHER" id="PTHR11145:SF8">
    <property type="entry name" value="RE57120P"/>
    <property type="match status" value="1"/>
</dbReference>
<dbReference type="InterPro" id="IPR000210">
    <property type="entry name" value="BTB/POZ_dom"/>
</dbReference>
<comment type="caution">
    <text evidence="2">The sequence shown here is derived from an EMBL/GenBank/DDBJ whole genome shotgun (WGS) entry which is preliminary data.</text>
</comment>
<dbReference type="CDD" id="cd18369">
    <property type="entry name" value="BTB_POZ_KCTD10-like_BACURD"/>
    <property type="match status" value="1"/>
</dbReference>
<proteinExistence type="predicted"/>
<gene>
    <name evidence="2" type="ORF">RDWZM_005188</name>
</gene>
<organism evidence="2 3">
    <name type="scientific">Blomia tropicalis</name>
    <name type="common">Mite</name>
    <dbReference type="NCBI Taxonomy" id="40697"/>
    <lineage>
        <taxon>Eukaryota</taxon>
        <taxon>Metazoa</taxon>
        <taxon>Ecdysozoa</taxon>
        <taxon>Arthropoda</taxon>
        <taxon>Chelicerata</taxon>
        <taxon>Arachnida</taxon>
        <taxon>Acari</taxon>
        <taxon>Acariformes</taxon>
        <taxon>Sarcoptiformes</taxon>
        <taxon>Astigmata</taxon>
        <taxon>Glycyphagoidea</taxon>
        <taxon>Echimyopodidae</taxon>
        <taxon>Blomia</taxon>
    </lineage>
</organism>
<dbReference type="InterPro" id="IPR011333">
    <property type="entry name" value="SKP1/BTB/POZ_sf"/>
</dbReference>
<reference evidence="2" key="1">
    <citation type="submission" date="2022-12" db="EMBL/GenBank/DDBJ databases">
        <title>Genome assemblies of Blomia tropicalis.</title>
        <authorList>
            <person name="Cui Y."/>
        </authorList>
    </citation>
    <scope>NUCLEOTIDE SEQUENCE</scope>
    <source>
        <tissue evidence="2">Adult mites</tissue>
    </source>
</reference>
<evidence type="ECO:0000313" key="3">
    <source>
        <dbReference type="Proteomes" id="UP001142055"/>
    </source>
</evidence>
<evidence type="ECO:0000313" key="2">
    <source>
        <dbReference type="EMBL" id="KAJ6219376.1"/>
    </source>
</evidence>
<dbReference type="InterPro" id="IPR045068">
    <property type="entry name" value="BACURD1-3"/>
</dbReference>
<keyword evidence="3" id="KW-1185">Reference proteome</keyword>
<dbReference type="AlphaFoldDB" id="A0A9Q0M4Z3"/>
<dbReference type="InterPro" id="IPR003131">
    <property type="entry name" value="T1-type_BTB"/>
</dbReference>
<dbReference type="OrthoDB" id="2333377at2759"/>
<dbReference type="Gene3D" id="3.30.710.10">
    <property type="entry name" value="Potassium Channel Kv1.1, Chain A"/>
    <property type="match status" value="1"/>
</dbReference>
<dbReference type="SMART" id="SM00225">
    <property type="entry name" value="BTB"/>
    <property type="match status" value="1"/>
</dbReference>
<dbReference type="GO" id="GO:0051260">
    <property type="term" value="P:protein homooligomerization"/>
    <property type="evidence" value="ECO:0007669"/>
    <property type="project" value="InterPro"/>
</dbReference>
<sequence length="293" mass="33202">MEEPRKSIFAGTSDYCKLNVGGTLHYTTVATLTKTDSMLRAMFNGRNEVLKDDDGWVIIDRCGKHFGTILNFLRDASVPLPENKREIQELLIEAKYYLIQDLISICELALEKWKEDKIMDSICSVPLIKSKQQENMLLTTLKPAVKLIINRHNNKYSYTSTSDENLLKNLDLFDKLSLKFSNRVLFMKDIVCSNEICCWSFYGNGKKDAEICCTSIVYATDKKHTKVEFPEARIYEEMLNILLYENKTSLETDSYIASSITTASTSTTVTRNSSGGGGFILNSFAAKEDDSFT</sequence>
<dbReference type="Pfam" id="PF02214">
    <property type="entry name" value="BTB_2"/>
    <property type="match status" value="1"/>
</dbReference>